<sequence>MDTTYTGDNAGAAGTMHMQLEAAGDVVLVVGEPPVYAIMVSSDRLARLSPVFEAMLSPVFRERLAGQRSLEPEEFYLRDDDVDAMLHICLMLYNHQPQNQPLKGSAIHGLLKTMEKYHCRDAFAMQVNDMVRHQLEQDTPTWESAILNTAIAYLADDVAQFKAHTSRLITAFTIKFLSTREFEGGDTLPLDALIVMFDKRQIARRMILHKLPRACVNDGSTLEGVCGGQVELRIIDQSNNIDEVFRAMEVMPAQSHVGALYPEVKQECSGLCLKCVKQGLIIRKGETCGSCPGD</sequence>
<name>A0A6A6Q597_9PEZI</name>
<protein>
    <recommendedName>
        <fullName evidence="3">BTB domain-containing protein</fullName>
    </recommendedName>
</protein>
<dbReference type="RefSeq" id="XP_033594129.1">
    <property type="nucleotide sequence ID" value="XM_033732320.1"/>
</dbReference>
<dbReference type="Proteomes" id="UP000799767">
    <property type="component" value="Unassembled WGS sequence"/>
</dbReference>
<dbReference type="GeneID" id="54473322"/>
<evidence type="ECO:0000313" key="2">
    <source>
        <dbReference type="Proteomes" id="UP000799767"/>
    </source>
</evidence>
<reference evidence="1" key="1">
    <citation type="journal article" date="2020" name="Stud. Mycol.">
        <title>101 Dothideomycetes genomes: a test case for predicting lifestyles and emergence of pathogens.</title>
        <authorList>
            <person name="Haridas S."/>
            <person name="Albert R."/>
            <person name="Binder M."/>
            <person name="Bloem J."/>
            <person name="Labutti K."/>
            <person name="Salamov A."/>
            <person name="Andreopoulos B."/>
            <person name="Baker S."/>
            <person name="Barry K."/>
            <person name="Bills G."/>
            <person name="Bluhm B."/>
            <person name="Cannon C."/>
            <person name="Castanera R."/>
            <person name="Culley D."/>
            <person name="Daum C."/>
            <person name="Ezra D."/>
            <person name="Gonzalez J."/>
            <person name="Henrissat B."/>
            <person name="Kuo A."/>
            <person name="Liang C."/>
            <person name="Lipzen A."/>
            <person name="Lutzoni F."/>
            <person name="Magnuson J."/>
            <person name="Mondo S."/>
            <person name="Nolan M."/>
            <person name="Ohm R."/>
            <person name="Pangilinan J."/>
            <person name="Park H.-J."/>
            <person name="Ramirez L."/>
            <person name="Alfaro M."/>
            <person name="Sun H."/>
            <person name="Tritt A."/>
            <person name="Yoshinaga Y."/>
            <person name="Zwiers L.-H."/>
            <person name="Turgeon B."/>
            <person name="Goodwin S."/>
            <person name="Spatafora J."/>
            <person name="Crous P."/>
            <person name="Grigoriev I."/>
        </authorList>
    </citation>
    <scope>NUCLEOTIDE SEQUENCE</scope>
    <source>
        <strain evidence="1">CBS 113389</strain>
    </source>
</reference>
<gene>
    <name evidence="1" type="ORF">BDY17DRAFT_289195</name>
</gene>
<dbReference type="InterPro" id="IPR011333">
    <property type="entry name" value="SKP1/BTB/POZ_sf"/>
</dbReference>
<dbReference type="Gene3D" id="3.30.710.10">
    <property type="entry name" value="Potassium Channel Kv1.1, Chain A"/>
    <property type="match status" value="1"/>
</dbReference>
<keyword evidence="2" id="KW-1185">Reference proteome</keyword>
<proteinExistence type="predicted"/>
<evidence type="ECO:0008006" key="3">
    <source>
        <dbReference type="Google" id="ProtNLM"/>
    </source>
</evidence>
<dbReference type="EMBL" id="MU001631">
    <property type="protein sequence ID" value="KAF2487560.1"/>
    <property type="molecule type" value="Genomic_DNA"/>
</dbReference>
<dbReference type="AlphaFoldDB" id="A0A6A6Q597"/>
<organism evidence="1 2">
    <name type="scientific">Neohortaea acidophila</name>
    <dbReference type="NCBI Taxonomy" id="245834"/>
    <lineage>
        <taxon>Eukaryota</taxon>
        <taxon>Fungi</taxon>
        <taxon>Dikarya</taxon>
        <taxon>Ascomycota</taxon>
        <taxon>Pezizomycotina</taxon>
        <taxon>Dothideomycetes</taxon>
        <taxon>Dothideomycetidae</taxon>
        <taxon>Mycosphaerellales</taxon>
        <taxon>Teratosphaeriaceae</taxon>
        <taxon>Neohortaea</taxon>
    </lineage>
</organism>
<evidence type="ECO:0000313" key="1">
    <source>
        <dbReference type="EMBL" id="KAF2487560.1"/>
    </source>
</evidence>
<accession>A0A6A6Q597</accession>